<comment type="caution">
    <text evidence="1">The sequence shown here is derived from an EMBL/GenBank/DDBJ whole genome shotgun (WGS) entry which is preliminary data.</text>
</comment>
<evidence type="ECO:0000313" key="2">
    <source>
        <dbReference type="Proteomes" id="UP000789342"/>
    </source>
</evidence>
<accession>A0A9N9IFY6</accession>
<sequence>MASRSSLKHVKVKESTGEPNIMAIFSNYTDAEEAYTYPILEFKNFKPRLKDIITGSIKFNSIEYIQMQTTGLHKSAIVIFTHQFDYDIAINNWLVTIEGILNTWLQTAMLNLQTIFAQDMGHIPETDSSHIERKHTTTTETSIVSHQISQLEKRISILEEDTVHRHMDEMEEDIESILDFTISTTEQLIETKDIKTTQSQINEKLNKMEETMA</sequence>
<reference evidence="1" key="1">
    <citation type="submission" date="2021-06" db="EMBL/GenBank/DDBJ databases">
        <authorList>
            <person name="Kallberg Y."/>
            <person name="Tangrot J."/>
            <person name="Rosling A."/>
        </authorList>
    </citation>
    <scope>NUCLEOTIDE SEQUENCE</scope>
    <source>
        <strain evidence="1">CL551</strain>
    </source>
</reference>
<proteinExistence type="predicted"/>
<organism evidence="1 2">
    <name type="scientific">Acaulospora morrowiae</name>
    <dbReference type="NCBI Taxonomy" id="94023"/>
    <lineage>
        <taxon>Eukaryota</taxon>
        <taxon>Fungi</taxon>
        <taxon>Fungi incertae sedis</taxon>
        <taxon>Mucoromycota</taxon>
        <taxon>Glomeromycotina</taxon>
        <taxon>Glomeromycetes</taxon>
        <taxon>Diversisporales</taxon>
        <taxon>Acaulosporaceae</taxon>
        <taxon>Acaulospora</taxon>
    </lineage>
</organism>
<name>A0A9N9IFY6_9GLOM</name>
<evidence type="ECO:0000313" key="1">
    <source>
        <dbReference type="EMBL" id="CAG8734031.1"/>
    </source>
</evidence>
<dbReference type="Proteomes" id="UP000789342">
    <property type="component" value="Unassembled WGS sequence"/>
</dbReference>
<keyword evidence="2" id="KW-1185">Reference proteome</keyword>
<protein>
    <submittedName>
        <fullName evidence="1">2373_t:CDS:1</fullName>
    </submittedName>
</protein>
<dbReference type="AlphaFoldDB" id="A0A9N9IFY6"/>
<gene>
    <name evidence="1" type="ORF">AMORRO_LOCUS14239</name>
</gene>
<dbReference type="EMBL" id="CAJVPV010027417">
    <property type="protein sequence ID" value="CAG8734031.1"/>
    <property type="molecule type" value="Genomic_DNA"/>
</dbReference>
<feature type="non-terminal residue" evidence="1">
    <location>
        <position position="1"/>
    </location>
</feature>